<evidence type="ECO:0000313" key="2">
    <source>
        <dbReference type="Proteomes" id="UP001158576"/>
    </source>
</evidence>
<protein>
    <submittedName>
        <fullName evidence="1">Oidioi.mRNA.OKI2018_I69.chr2.g5230.t1.cds</fullName>
    </submittedName>
</protein>
<reference evidence="1 2" key="1">
    <citation type="submission" date="2021-04" db="EMBL/GenBank/DDBJ databases">
        <authorList>
            <person name="Bliznina A."/>
        </authorList>
    </citation>
    <scope>NUCLEOTIDE SEQUENCE [LARGE SCALE GENOMIC DNA]</scope>
</reference>
<dbReference type="EMBL" id="OU015567">
    <property type="protein sequence ID" value="CAG5110877.1"/>
    <property type="molecule type" value="Genomic_DNA"/>
</dbReference>
<sequence>MLVAISCGAAESERFIFLSLPDLLPLRKHPATLQKISPLEDVERKKLGIPLVMEVMGCFLYCSFESGQILELNENLTVSRGVQFGRKCQLLTASVCLENQKKIIFIGEADGKISKEGEDAKKRAWDLIKVSPGCMDTREDGKLLAVGFVTGQVALLTCKSLKPLSGK</sequence>
<dbReference type="Proteomes" id="UP001158576">
    <property type="component" value="Chromosome 2"/>
</dbReference>
<proteinExistence type="predicted"/>
<evidence type="ECO:0000313" key="1">
    <source>
        <dbReference type="EMBL" id="CAG5110877.1"/>
    </source>
</evidence>
<organism evidence="1 2">
    <name type="scientific">Oikopleura dioica</name>
    <name type="common">Tunicate</name>
    <dbReference type="NCBI Taxonomy" id="34765"/>
    <lineage>
        <taxon>Eukaryota</taxon>
        <taxon>Metazoa</taxon>
        <taxon>Chordata</taxon>
        <taxon>Tunicata</taxon>
        <taxon>Appendicularia</taxon>
        <taxon>Copelata</taxon>
        <taxon>Oikopleuridae</taxon>
        <taxon>Oikopleura</taxon>
    </lineage>
</organism>
<name>A0ABN7T5M8_OIKDI</name>
<gene>
    <name evidence="1" type="ORF">OKIOD_LOCUS13995</name>
</gene>
<keyword evidence="2" id="KW-1185">Reference proteome</keyword>
<accession>A0ABN7T5M8</accession>